<sequence length="164" mass="17635">MPEEARYRFFYRGKRYLIPKDYIDKEHPGGGDKVMPYVGRDMTDAFEDADHSIDAVELLEGWLEEECALRVSSDPAVVASPAQEEVEKTAELATELSPLVAAFISSAPALAPTVSTAPMTAVPAGASRAKREPLMPAVVTAASVAAVMASIALAVAWITKRQRS</sequence>
<dbReference type="OrthoDB" id="260519at2759"/>
<name>A0A836KCI5_9TRYP</name>
<reference evidence="4" key="2">
    <citation type="journal article" date="2021" name="Sci. Data">
        <title>Chromosome-scale genome sequencing, assembly and annotation of six genomes from subfamily Leishmaniinae.</title>
        <authorList>
            <person name="Almutairi H."/>
            <person name="Urbaniak M.D."/>
            <person name="Bates M.D."/>
            <person name="Jariyapan N."/>
            <person name="Kwakye-Nuako G."/>
            <person name="Thomaz Soccol V."/>
            <person name="Al-Salem W.S."/>
            <person name="Dillon R.J."/>
            <person name="Bates P.A."/>
            <person name="Gatherer D."/>
        </authorList>
    </citation>
    <scope>NUCLEOTIDE SEQUENCE [LARGE SCALE GENOMIC DNA]</scope>
</reference>
<dbReference type="GeneID" id="92511541"/>
<dbReference type="AlphaFoldDB" id="A0A836KCI5"/>
<evidence type="ECO:0000256" key="1">
    <source>
        <dbReference type="SAM" id="Phobius"/>
    </source>
</evidence>
<dbReference type="SUPFAM" id="SSF55856">
    <property type="entry name" value="Cytochrome b5-like heme/steroid binding domain"/>
    <property type="match status" value="1"/>
</dbReference>
<accession>A0A836KCI5</accession>
<keyword evidence="4" id="KW-1185">Reference proteome</keyword>
<reference evidence="4" key="1">
    <citation type="journal article" date="2021" name="Microbiol. Resour. Announc.">
        <title>LGAAP: Leishmaniinae Genome Assembly and Annotation Pipeline.</title>
        <authorList>
            <person name="Almutairi H."/>
            <person name="Urbaniak M.D."/>
            <person name="Bates M.D."/>
            <person name="Jariyapan N."/>
            <person name="Kwakye-Nuako G."/>
            <person name="Thomaz-Soccol V."/>
            <person name="Al-Salem W.S."/>
            <person name="Dillon R.J."/>
            <person name="Bates P.A."/>
            <person name="Gatherer D."/>
        </authorList>
    </citation>
    <scope>NUCLEOTIDE SEQUENCE [LARGE SCALE GENOMIC DNA]</scope>
</reference>
<evidence type="ECO:0000313" key="4">
    <source>
        <dbReference type="Proteomes" id="UP000673552"/>
    </source>
</evidence>
<dbReference type="Proteomes" id="UP000673552">
    <property type="component" value="Unassembled WGS sequence"/>
</dbReference>
<feature type="domain" description="Cytochrome b5 heme-binding" evidence="2">
    <location>
        <begin position="22"/>
        <end position="59"/>
    </location>
</feature>
<dbReference type="Pfam" id="PF00173">
    <property type="entry name" value="Cyt-b5"/>
    <property type="match status" value="1"/>
</dbReference>
<dbReference type="Gene3D" id="3.10.120.10">
    <property type="entry name" value="Cytochrome b5-like heme/steroid binding domain"/>
    <property type="match status" value="1"/>
</dbReference>
<keyword evidence="1" id="KW-0812">Transmembrane</keyword>
<dbReference type="InterPro" id="IPR001199">
    <property type="entry name" value="Cyt_B5-like_heme/steroid-bd"/>
</dbReference>
<gene>
    <name evidence="3" type="ORF">LSCM1_01414</name>
</gene>
<organism evidence="3 4">
    <name type="scientific">Leishmania martiniquensis</name>
    <dbReference type="NCBI Taxonomy" id="1580590"/>
    <lineage>
        <taxon>Eukaryota</taxon>
        <taxon>Discoba</taxon>
        <taxon>Euglenozoa</taxon>
        <taxon>Kinetoplastea</taxon>
        <taxon>Metakinetoplastina</taxon>
        <taxon>Trypanosomatida</taxon>
        <taxon>Trypanosomatidae</taxon>
        <taxon>Leishmaniinae</taxon>
        <taxon>Leishmania</taxon>
    </lineage>
</organism>
<dbReference type="KEGG" id="lmat:92511541"/>
<keyword evidence="1" id="KW-1133">Transmembrane helix</keyword>
<keyword evidence="1" id="KW-0472">Membrane</keyword>
<dbReference type="RefSeq" id="XP_067176308.1">
    <property type="nucleotide sequence ID" value="XM_067319029.1"/>
</dbReference>
<dbReference type="InterPro" id="IPR036400">
    <property type="entry name" value="Cyt_B5-like_heme/steroid_sf"/>
</dbReference>
<evidence type="ECO:0000313" key="3">
    <source>
        <dbReference type="EMBL" id="KAG5471334.1"/>
    </source>
</evidence>
<feature type="transmembrane region" description="Helical" evidence="1">
    <location>
        <begin position="137"/>
        <end position="158"/>
    </location>
</feature>
<dbReference type="EMBL" id="JAFEUZ010000031">
    <property type="protein sequence ID" value="KAG5471334.1"/>
    <property type="molecule type" value="Genomic_DNA"/>
</dbReference>
<comment type="caution">
    <text evidence="3">The sequence shown here is derived from an EMBL/GenBank/DDBJ whole genome shotgun (WGS) entry which is preliminary data.</text>
</comment>
<proteinExistence type="predicted"/>
<protein>
    <recommendedName>
        <fullName evidence="2">Cytochrome b5 heme-binding domain-containing protein</fullName>
    </recommendedName>
</protein>
<evidence type="ECO:0000259" key="2">
    <source>
        <dbReference type="Pfam" id="PF00173"/>
    </source>
</evidence>